<reference evidence="2" key="2">
    <citation type="submission" date="2015-01" db="EMBL/GenBank/DDBJ databases">
        <title>Evolutionary Origins and Diversification of the Mycorrhizal Mutualists.</title>
        <authorList>
            <consortium name="DOE Joint Genome Institute"/>
            <consortium name="Mycorrhizal Genomics Consortium"/>
            <person name="Kohler A."/>
            <person name="Kuo A."/>
            <person name="Nagy L.G."/>
            <person name="Floudas D."/>
            <person name="Copeland A."/>
            <person name="Barry K.W."/>
            <person name="Cichocki N."/>
            <person name="Veneault-Fourrey C."/>
            <person name="LaButti K."/>
            <person name="Lindquist E.A."/>
            <person name="Lipzen A."/>
            <person name="Lundell T."/>
            <person name="Morin E."/>
            <person name="Murat C."/>
            <person name="Riley R."/>
            <person name="Ohm R."/>
            <person name="Sun H."/>
            <person name="Tunlid A."/>
            <person name="Henrissat B."/>
            <person name="Grigoriev I.V."/>
            <person name="Hibbett D.S."/>
            <person name="Martin F."/>
        </authorList>
    </citation>
    <scope>NUCLEOTIDE SEQUENCE [LARGE SCALE GENOMIC DNA]</scope>
    <source>
        <strain evidence="2">F 1598</strain>
    </source>
</reference>
<dbReference type="HOGENOM" id="CLU_2427826_0_0_1"/>
<dbReference type="InParanoid" id="A0A0C3FTX7"/>
<reference evidence="1 2" key="1">
    <citation type="submission" date="2014-04" db="EMBL/GenBank/DDBJ databases">
        <authorList>
            <consortium name="DOE Joint Genome Institute"/>
            <person name="Kuo A."/>
            <person name="Tarkka M."/>
            <person name="Buscot F."/>
            <person name="Kohler A."/>
            <person name="Nagy L.G."/>
            <person name="Floudas D."/>
            <person name="Copeland A."/>
            <person name="Barry K.W."/>
            <person name="Cichocki N."/>
            <person name="Veneault-Fourrey C."/>
            <person name="LaButti K."/>
            <person name="Lindquist E.A."/>
            <person name="Lipzen A."/>
            <person name="Lundell T."/>
            <person name="Morin E."/>
            <person name="Murat C."/>
            <person name="Sun H."/>
            <person name="Tunlid A."/>
            <person name="Henrissat B."/>
            <person name="Grigoriev I.V."/>
            <person name="Hibbett D.S."/>
            <person name="Martin F."/>
            <person name="Nordberg H.P."/>
            <person name="Cantor M.N."/>
            <person name="Hua S.X."/>
        </authorList>
    </citation>
    <scope>NUCLEOTIDE SEQUENCE [LARGE SCALE GENOMIC DNA]</scope>
    <source>
        <strain evidence="1 2">F 1598</strain>
    </source>
</reference>
<name>A0A0C3FTX7_PILCF</name>
<gene>
    <name evidence="1" type="ORF">PILCRDRAFT_476357</name>
</gene>
<organism evidence="1 2">
    <name type="scientific">Piloderma croceum (strain F 1598)</name>
    <dbReference type="NCBI Taxonomy" id="765440"/>
    <lineage>
        <taxon>Eukaryota</taxon>
        <taxon>Fungi</taxon>
        <taxon>Dikarya</taxon>
        <taxon>Basidiomycota</taxon>
        <taxon>Agaricomycotina</taxon>
        <taxon>Agaricomycetes</taxon>
        <taxon>Agaricomycetidae</taxon>
        <taxon>Atheliales</taxon>
        <taxon>Atheliaceae</taxon>
        <taxon>Piloderma</taxon>
    </lineage>
</organism>
<dbReference type="AlphaFoldDB" id="A0A0C3FTX7"/>
<dbReference type="Proteomes" id="UP000054166">
    <property type="component" value="Unassembled WGS sequence"/>
</dbReference>
<protein>
    <submittedName>
        <fullName evidence="1">Uncharacterized protein</fullName>
    </submittedName>
</protein>
<keyword evidence="2" id="KW-1185">Reference proteome</keyword>
<evidence type="ECO:0000313" key="2">
    <source>
        <dbReference type="Proteomes" id="UP000054166"/>
    </source>
</evidence>
<sequence>MTERFRIIWRTRGMIRCHAFSSCERQQQSGGEKENEPKSPLSSCRMCGNFGSRISAHSRTGVFFFHLARLPHPGWYISFPHSFWWHRYLPV</sequence>
<dbReference type="EMBL" id="KN832995">
    <property type="protein sequence ID" value="KIM82331.1"/>
    <property type="molecule type" value="Genomic_DNA"/>
</dbReference>
<evidence type="ECO:0000313" key="1">
    <source>
        <dbReference type="EMBL" id="KIM82331.1"/>
    </source>
</evidence>
<accession>A0A0C3FTX7</accession>
<proteinExistence type="predicted"/>